<evidence type="ECO:0000256" key="2">
    <source>
        <dbReference type="SAM" id="Phobius"/>
    </source>
</evidence>
<gene>
    <name evidence="3" type="ORF">ACS04_28055</name>
</gene>
<dbReference type="PATRIC" id="fig|66430.4.peg.1246"/>
<keyword evidence="2" id="KW-1133">Transmembrane helix</keyword>
<name>A0A0J6XJR8_9ACTN</name>
<feature type="transmembrane region" description="Helical" evidence="2">
    <location>
        <begin position="76"/>
        <end position="96"/>
    </location>
</feature>
<keyword evidence="2" id="KW-0812">Transmembrane</keyword>
<keyword evidence="4" id="KW-1185">Reference proteome</keyword>
<dbReference type="AlphaFoldDB" id="A0A0J6XJR8"/>
<reference evidence="3 4" key="1">
    <citation type="submission" date="2015-06" db="EMBL/GenBank/DDBJ databases">
        <title>Recapitulation of the evolution of biosynthetic gene clusters reveals hidden chemical diversity on bacterial genomes.</title>
        <authorList>
            <person name="Cruz-Morales P."/>
            <person name="Martinez-Guerrero C."/>
            <person name="Morales-Escalante M.A."/>
            <person name="Yanez-Guerra L.A."/>
            <person name="Kopp J.F."/>
            <person name="Feldmann J."/>
            <person name="Ramos-Aboites H.E."/>
            <person name="Barona-Gomez F."/>
        </authorList>
    </citation>
    <scope>NUCLEOTIDE SEQUENCE [LARGE SCALE GENOMIC DNA]</scope>
    <source>
        <strain evidence="3 4">ATCC 31245</strain>
    </source>
</reference>
<protein>
    <recommendedName>
        <fullName evidence="5">Transmembrane protein</fullName>
    </recommendedName>
</protein>
<dbReference type="RefSeq" id="WP_048479595.1">
    <property type="nucleotide sequence ID" value="NZ_JBIRUD010000001.1"/>
</dbReference>
<feature type="region of interest" description="Disordered" evidence="1">
    <location>
        <begin position="38"/>
        <end position="71"/>
    </location>
</feature>
<feature type="compositionally biased region" description="Polar residues" evidence="1">
    <location>
        <begin position="50"/>
        <end position="71"/>
    </location>
</feature>
<dbReference type="Proteomes" id="UP000035932">
    <property type="component" value="Unassembled WGS sequence"/>
</dbReference>
<dbReference type="OrthoDB" id="3698075at2"/>
<evidence type="ECO:0000256" key="1">
    <source>
        <dbReference type="SAM" id="MobiDB-lite"/>
    </source>
</evidence>
<accession>A0A0J6XJR8</accession>
<organism evidence="3 4">
    <name type="scientific">Streptomyces roseus</name>
    <dbReference type="NCBI Taxonomy" id="66430"/>
    <lineage>
        <taxon>Bacteria</taxon>
        <taxon>Bacillati</taxon>
        <taxon>Actinomycetota</taxon>
        <taxon>Actinomycetes</taxon>
        <taxon>Kitasatosporales</taxon>
        <taxon>Streptomycetaceae</taxon>
        <taxon>Streptomyces</taxon>
    </lineage>
</organism>
<dbReference type="EMBL" id="LFML01000126">
    <property type="protein sequence ID" value="KMO94487.1"/>
    <property type="molecule type" value="Genomic_DNA"/>
</dbReference>
<sequence length="103" mass="10614">MASGRENTPAQDLLASLVFLAIGAALIWLGFQGSSDECGGEKMSEGDTCVSYSNGKQTGSNNLEEQKSENSTTSNVLFVIGGLVIFGSACSSVGALRRMSAGE</sequence>
<evidence type="ECO:0000313" key="3">
    <source>
        <dbReference type="EMBL" id="KMO94487.1"/>
    </source>
</evidence>
<feature type="transmembrane region" description="Helical" evidence="2">
    <location>
        <begin position="12"/>
        <end position="31"/>
    </location>
</feature>
<proteinExistence type="predicted"/>
<evidence type="ECO:0000313" key="4">
    <source>
        <dbReference type="Proteomes" id="UP000035932"/>
    </source>
</evidence>
<keyword evidence="2" id="KW-0472">Membrane</keyword>
<evidence type="ECO:0008006" key="5">
    <source>
        <dbReference type="Google" id="ProtNLM"/>
    </source>
</evidence>
<comment type="caution">
    <text evidence="3">The sequence shown here is derived from an EMBL/GenBank/DDBJ whole genome shotgun (WGS) entry which is preliminary data.</text>
</comment>